<comment type="miscellaneous">
    <text evidence="8">During catalysis, the active site Cys acts as a nucleophile attacking the alpha-carbonyl group of tRNA-bound glutamate with the formation of a thioester intermediate between enzyme and glutamate, and the concomitant release of tRNA(Glu). The thioester intermediate is finally reduced by direct hydride transfer from NADPH, to form the product GSA.</text>
</comment>
<evidence type="ECO:0000256" key="2">
    <source>
        <dbReference type="ARBA" id="ARBA00005916"/>
    </source>
</evidence>
<dbReference type="GO" id="GO:0008883">
    <property type="term" value="F:glutamyl-tRNA reductase activity"/>
    <property type="evidence" value="ECO:0007669"/>
    <property type="project" value="UniProtKB-EC"/>
</dbReference>
<dbReference type="Pfam" id="PF00745">
    <property type="entry name" value="GlutR_dimer"/>
    <property type="match status" value="1"/>
</dbReference>
<evidence type="ECO:0000256" key="3">
    <source>
        <dbReference type="ARBA" id="ARBA00012970"/>
    </source>
</evidence>
<feature type="active site" description="Nucleophile" evidence="8">
    <location>
        <position position="49"/>
    </location>
</feature>
<comment type="subunit">
    <text evidence="8">Homodimer.</text>
</comment>
<dbReference type="InterPro" id="IPR036453">
    <property type="entry name" value="GluRdtase_dimer_dom_sf"/>
</dbReference>
<keyword evidence="5 8" id="KW-0560">Oxidoreductase</keyword>
<organism evidence="13 14">
    <name type="scientific">Anaerostipes amylophilus</name>
    <dbReference type="NCBI Taxonomy" id="2981779"/>
    <lineage>
        <taxon>Bacteria</taxon>
        <taxon>Bacillati</taxon>
        <taxon>Bacillota</taxon>
        <taxon>Clostridia</taxon>
        <taxon>Lachnospirales</taxon>
        <taxon>Lachnospiraceae</taxon>
        <taxon>Anaerostipes</taxon>
    </lineage>
</organism>
<comment type="catalytic activity">
    <reaction evidence="7 8 9">
        <text>(S)-4-amino-5-oxopentanoate + tRNA(Glu) + NADP(+) = L-glutamyl-tRNA(Glu) + NADPH + H(+)</text>
        <dbReference type="Rhea" id="RHEA:12344"/>
        <dbReference type="Rhea" id="RHEA-COMP:9663"/>
        <dbReference type="Rhea" id="RHEA-COMP:9680"/>
        <dbReference type="ChEBI" id="CHEBI:15378"/>
        <dbReference type="ChEBI" id="CHEBI:57501"/>
        <dbReference type="ChEBI" id="CHEBI:57783"/>
        <dbReference type="ChEBI" id="CHEBI:58349"/>
        <dbReference type="ChEBI" id="CHEBI:78442"/>
        <dbReference type="ChEBI" id="CHEBI:78520"/>
        <dbReference type="EC" id="1.2.1.70"/>
    </reaction>
</comment>
<dbReference type="InterPro" id="IPR015896">
    <property type="entry name" value="4pyrrol_synth_GluRdtase_dimer"/>
</dbReference>
<evidence type="ECO:0000256" key="9">
    <source>
        <dbReference type="RuleBase" id="RU000584"/>
    </source>
</evidence>
<proteinExistence type="inferred from homology"/>
<dbReference type="CDD" id="cd05213">
    <property type="entry name" value="NAD_bind_Glutamyl_tRNA_reduct"/>
    <property type="match status" value="1"/>
</dbReference>
<reference evidence="13 14" key="1">
    <citation type="submission" date="2024-04" db="EMBL/GenBank/DDBJ databases">
        <title>Human intestinal bacterial collection.</title>
        <authorList>
            <person name="Pauvert C."/>
            <person name="Hitch T.C.A."/>
            <person name="Clavel T."/>
        </authorList>
    </citation>
    <scope>NUCLEOTIDE SEQUENCE [LARGE SCALE GENOMIC DNA]</scope>
    <source>
        <strain evidence="13 14">CLA-AA-H249</strain>
    </source>
</reference>
<evidence type="ECO:0000256" key="5">
    <source>
        <dbReference type="ARBA" id="ARBA00023002"/>
    </source>
</evidence>
<comment type="pathway">
    <text evidence="1 8 9">Porphyrin-containing compound metabolism; protoporphyrin-IX biosynthesis; 5-aminolevulinate from L-glutamyl-tRNA(Glu): step 1/2.</text>
</comment>
<comment type="caution">
    <text evidence="8">Lacks conserved residue(s) required for the propagation of feature annotation.</text>
</comment>
<evidence type="ECO:0000259" key="11">
    <source>
        <dbReference type="Pfam" id="PF01488"/>
    </source>
</evidence>
<gene>
    <name evidence="8 13" type="primary">hemA</name>
    <name evidence="13" type="ORF">AAAU51_08285</name>
</gene>
<dbReference type="InterPro" id="IPR000343">
    <property type="entry name" value="4pyrrol_synth_GluRdtase"/>
</dbReference>
<feature type="binding site" evidence="8">
    <location>
        <begin position="48"/>
        <end position="51"/>
    </location>
    <ligand>
        <name>substrate</name>
    </ligand>
</feature>
<evidence type="ECO:0000259" key="10">
    <source>
        <dbReference type="Pfam" id="PF00745"/>
    </source>
</evidence>
<dbReference type="Gene3D" id="3.30.460.30">
    <property type="entry name" value="Glutamyl-tRNA reductase, N-terminal domain"/>
    <property type="match status" value="1"/>
</dbReference>
<feature type="binding site" evidence="8">
    <location>
        <begin position="110"/>
        <end position="112"/>
    </location>
    <ligand>
        <name>substrate</name>
    </ligand>
</feature>
<feature type="binding site" evidence="8">
    <location>
        <begin position="184"/>
        <end position="189"/>
    </location>
    <ligand>
        <name>NADP(+)</name>
        <dbReference type="ChEBI" id="CHEBI:58349"/>
    </ligand>
</feature>
<feature type="domain" description="Quinate/shikimate 5-dehydrogenase/glutamyl-tRNA reductase" evidence="11">
    <location>
        <begin position="174"/>
        <end position="296"/>
    </location>
</feature>
<dbReference type="HAMAP" id="MF_00087">
    <property type="entry name" value="Glu_tRNA_reductase"/>
    <property type="match status" value="1"/>
</dbReference>
<feature type="binding site" evidence="8">
    <location>
        <position position="116"/>
    </location>
    <ligand>
        <name>substrate</name>
    </ligand>
</feature>
<keyword evidence="14" id="KW-1185">Reference proteome</keyword>
<dbReference type="SUPFAM" id="SSF69075">
    <property type="entry name" value="Glutamyl tRNA-reductase dimerization domain"/>
    <property type="match status" value="1"/>
</dbReference>
<evidence type="ECO:0000256" key="7">
    <source>
        <dbReference type="ARBA" id="ARBA00047464"/>
    </source>
</evidence>
<dbReference type="PANTHER" id="PTHR43013:SF1">
    <property type="entry name" value="GLUTAMYL-TRNA REDUCTASE"/>
    <property type="match status" value="1"/>
</dbReference>
<evidence type="ECO:0000259" key="12">
    <source>
        <dbReference type="Pfam" id="PF05201"/>
    </source>
</evidence>
<dbReference type="PROSITE" id="PS00747">
    <property type="entry name" value="GLUTR"/>
    <property type="match status" value="1"/>
</dbReference>
<dbReference type="PANTHER" id="PTHR43013">
    <property type="entry name" value="GLUTAMYL-TRNA REDUCTASE"/>
    <property type="match status" value="1"/>
</dbReference>
<feature type="binding site" evidence="8">
    <location>
        <position position="105"/>
    </location>
    <ligand>
        <name>substrate</name>
    </ligand>
</feature>
<dbReference type="Pfam" id="PF05201">
    <property type="entry name" value="GlutR_N"/>
    <property type="match status" value="1"/>
</dbReference>
<keyword evidence="6 8" id="KW-0627">Porphyrin biosynthesis</keyword>
<accession>A0ABV1IW39</accession>
<sequence>MQFGLLGIDYKNADLAVRDEISFTDQKKMEFFRKAEENGIEQVMILSTCNRSEIYYFYEKESQVKAIQDIYCDMFEKVQIRQYIRHCEEDKAVSYLFRVTAGLESMVLGEDQILGQVKDALDFSRTMGFSKKELNKVVRDAVTCAKKVKTTFKMSEKPVSVGYIGILEVEKTCMIKGKTILVIGSGDTAVLALRYLYEYEAGKIYLCSRTLAHAGNVQKEFEEIEIISYEQRYEVMKRCDIVVSATSAPHVVVKEECFTPEKSVTFLDLATPRDIDPKLSDDPKVNLINLDTIKEISKANQSEREELCRESFTMIEKEKEETIKWLFQVPMEETIRSLQEKCTEIVEDSYSYLSRKMDLGTREQKLLKKVLNASLQRMIKEPIQELKHLETRKEQADYKKMVEQLFGIDTKKGTDL</sequence>
<dbReference type="InterPro" id="IPR036343">
    <property type="entry name" value="GluRdtase_N_sf"/>
</dbReference>
<comment type="domain">
    <text evidence="8">Possesses an unusual extended V-shaped dimeric structure with each monomer consisting of three distinct domains arranged along a curved 'spinal' alpha-helix. The N-terminal catalytic domain specifically recognizes the glutamate moiety of the substrate. The second domain is the NADPH-binding domain, and the third C-terminal domain is responsible for dimerization.</text>
</comment>
<dbReference type="Gene3D" id="3.40.50.720">
    <property type="entry name" value="NAD(P)-binding Rossmann-like Domain"/>
    <property type="match status" value="1"/>
</dbReference>
<dbReference type="InterPro" id="IPR015895">
    <property type="entry name" value="4pyrrol_synth_GluRdtase_N"/>
</dbReference>
<comment type="caution">
    <text evidence="13">The sequence shown here is derived from an EMBL/GenBank/DDBJ whole genome shotgun (WGS) entry which is preliminary data.</text>
</comment>
<dbReference type="InterPro" id="IPR018214">
    <property type="entry name" value="GluRdtase_CS"/>
</dbReference>
<evidence type="ECO:0000313" key="14">
    <source>
        <dbReference type="Proteomes" id="UP001482154"/>
    </source>
</evidence>
<name>A0ABV1IW39_9FIRM</name>
<evidence type="ECO:0000256" key="6">
    <source>
        <dbReference type="ARBA" id="ARBA00023244"/>
    </source>
</evidence>
<dbReference type="RefSeq" id="WP_055196973.1">
    <property type="nucleotide sequence ID" value="NZ_JAOQJG010000003.1"/>
</dbReference>
<comment type="function">
    <text evidence="8">Catalyzes the NADPH-dependent reduction of glutamyl-tRNA(Glu) to glutamate 1-semialdehyde (GSA).</text>
</comment>
<dbReference type="Pfam" id="PF01488">
    <property type="entry name" value="Shikimate_DH"/>
    <property type="match status" value="1"/>
</dbReference>
<evidence type="ECO:0000313" key="13">
    <source>
        <dbReference type="EMBL" id="MEQ2711168.1"/>
    </source>
</evidence>
<dbReference type="PIRSF" id="PIRSF000445">
    <property type="entry name" value="4pyrrol_synth_GluRdtase"/>
    <property type="match status" value="1"/>
</dbReference>
<evidence type="ECO:0000256" key="8">
    <source>
        <dbReference type="HAMAP-Rule" id="MF_00087"/>
    </source>
</evidence>
<dbReference type="InterPro" id="IPR036291">
    <property type="entry name" value="NAD(P)-bd_dom_sf"/>
</dbReference>
<feature type="domain" description="Tetrapyrrole biosynthesis glutamyl-tRNA reductase dimerisation" evidence="10">
    <location>
        <begin position="314"/>
        <end position="408"/>
    </location>
</feature>
<dbReference type="InterPro" id="IPR006151">
    <property type="entry name" value="Shikm_DH/Glu-tRNA_Rdtase"/>
</dbReference>
<protein>
    <recommendedName>
        <fullName evidence="3 8">Glutamyl-tRNA reductase</fullName>
        <shortName evidence="8">GluTR</shortName>
        <ecNumber evidence="3 8">1.2.1.70</ecNumber>
    </recommendedName>
</protein>
<evidence type="ECO:0000256" key="1">
    <source>
        <dbReference type="ARBA" id="ARBA00005059"/>
    </source>
</evidence>
<dbReference type="SUPFAM" id="SSF51735">
    <property type="entry name" value="NAD(P)-binding Rossmann-fold domains"/>
    <property type="match status" value="1"/>
</dbReference>
<evidence type="ECO:0000256" key="4">
    <source>
        <dbReference type="ARBA" id="ARBA00022857"/>
    </source>
</evidence>
<dbReference type="SUPFAM" id="SSF69742">
    <property type="entry name" value="Glutamyl tRNA-reductase catalytic, N-terminal domain"/>
    <property type="match status" value="1"/>
</dbReference>
<keyword evidence="4 8" id="KW-0521">NADP</keyword>
<dbReference type="NCBIfam" id="TIGR01035">
    <property type="entry name" value="hemA"/>
    <property type="match status" value="1"/>
</dbReference>
<dbReference type="Proteomes" id="UP001482154">
    <property type="component" value="Unassembled WGS sequence"/>
</dbReference>
<feature type="domain" description="Glutamyl-tRNA reductase N-terminal" evidence="12">
    <location>
        <begin position="6"/>
        <end position="150"/>
    </location>
</feature>
<comment type="similarity">
    <text evidence="2 8 9">Belongs to the glutamyl-tRNA reductase family.</text>
</comment>
<dbReference type="EC" id="1.2.1.70" evidence="3 8"/>
<dbReference type="EMBL" id="JBBNIN010000010">
    <property type="protein sequence ID" value="MEQ2711168.1"/>
    <property type="molecule type" value="Genomic_DNA"/>
</dbReference>